<dbReference type="EMBL" id="LR822030">
    <property type="protein sequence ID" value="CAD0155156.1"/>
    <property type="molecule type" value="Genomic_DNA"/>
</dbReference>
<keyword evidence="1" id="KW-0812">Transmembrane</keyword>
<sequence>MYYLLMKVRDEKEMKLIYFFFFIGKNTDKMVKYKGCYIKKVSKIRMLKHKNVLVFLGQTLLYFAIFMALIYLYNYLGQGQGNFIYNEF</sequence>
<evidence type="ECO:0000313" key="2">
    <source>
        <dbReference type="EMBL" id="CAD0155156.1"/>
    </source>
</evidence>
<feature type="transmembrane region" description="Helical" evidence="1">
    <location>
        <begin position="52"/>
        <end position="73"/>
    </location>
</feature>
<accession>A0AAN1ZZ28</accession>
<keyword evidence="1" id="KW-1133">Transmembrane helix</keyword>
<protein>
    <submittedName>
        <fullName evidence="2">Component involved in D-alanylation of teichoic acids</fullName>
    </submittedName>
</protein>
<reference evidence="2 3" key="1">
    <citation type="submission" date="2020-06" db="EMBL/GenBank/DDBJ databases">
        <authorList>
            <person name="Chuat V."/>
        </authorList>
    </citation>
    <scope>NUCLEOTIDE SEQUENCE [LARGE SCALE GENOMIC DNA]</scope>
    <source>
        <strain evidence="2">STH_CIRM_1046</strain>
    </source>
</reference>
<keyword evidence="1" id="KW-0472">Membrane</keyword>
<dbReference type="Proteomes" id="UP000509120">
    <property type="component" value="Chromosome"/>
</dbReference>
<organism evidence="2 3">
    <name type="scientific">Streptococcus thermophilus</name>
    <dbReference type="NCBI Taxonomy" id="1308"/>
    <lineage>
        <taxon>Bacteria</taxon>
        <taxon>Bacillati</taxon>
        <taxon>Bacillota</taxon>
        <taxon>Bacilli</taxon>
        <taxon>Lactobacillales</taxon>
        <taxon>Streptococcaceae</taxon>
        <taxon>Streptococcus</taxon>
    </lineage>
</organism>
<name>A0AAN1ZZ28_STRTR</name>
<evidence type="ECO:0000256" key="1">
    <source>
        <dbReference type="SAM" id="Phobius"/>
    </source>
</evidence>
<dbReference type="AlphaFoldDB" id="A0AAN1ZZ28"/>
<evidence type="ECO:0000313" key="3">
    <source>
        <dbReference type="Proteomes" id="UP000509120"/>
    </source>
</evidence>
<gene>
    <name evidence="2" type="ORF">STHERMO_0820</name>
</gene>
<dbReference type="InterPro" id="IPR021008">
    <property type="entry name" value="DltX"/>
</dbReference>
<dbReference type="Pfam" id="PF12459">
    <property type="entry name" value="DltX"/>
    <property type="match status" value="1"/>
</dbReference>
<proteinExistence type="predicted"/>